<dbReference type="InterPro" id="IPR002347">
    <property type="entry name" value="SDR_fam"/>
</dbReference>
<dbReference type="EMBL" id="JACHVA010000040">
    <property type="protein sequence ID" value="MBC2600889.1"/>
    <property type="molecule type" value="Genomic_DNA"/>
</dbReference>
<dbReference type="AlphaFoldDB" id="A0A7X1E3E4"/>
<evidence type="ECO:0000313" key="4">
    <source>
        <dbReference type="EMBL" id="MBC2600889.1"/>
    </source>
</evidence>
<evidence type="ECO:0000256" key="1">
    <source>
        <dbReference type="ARBA" id="ARBA00006484"/>
    </source>
</evidence>
<dbReference type="Pfam" id="PF00106">
    <property type="entry name" value="adh_short"/>
    <property type="match status" value="1"/>
</dbReference>
<dbReference type="PRINTS" id="PR00081">
    <property type="entry name" value="GDHRDH"/>
</dbReference>
<dbReference type="InterPro" id="IPR036291">
    <property type="entry name" value="NAD(P)-bd_dom_sf"/>
</dbReference>
<organism evidence="4 5">
    <name type="scientific">Puniceicoccus vermicola</name>
    <dbReference type="NCBI Taxonomy" id="388746"/>
    <lineage>
        <taxon>Bacteria</taxon>
        <taxon>Pseudomonadati</taxon>
        <taxon>Verrucomicrobiota</taxon>
        <taxon>Opitutia</taxon>
        <taxon>Puniceicoccales</taxon>
        <taxon>Puniceicoccaceae</taxon>
        <taxon>Puniceicoccus</taxon>
    </lineage>
</organism>
<evidence type="ECO:0000256" key="2">
    <source>
        <dbReference type="ARBA" id="ARBA00023002"/>
    </source>
</evidence>
<dbReference type="FunFam" id="3.40.50.720:FF:000084">
    <property type="entry name" value="Short-chain dehydrogenase reductase"/>
    <property type="match status" value="1"/>
</dbReference>
<dbReference type="Gene3D" id="3.40.50.720">
    <property type="entry name" value="NAD(P)-binding Rossmann-like Domain"/>
    <property type="match status" value="1"/>
</dbReference>
<dbReference type="PROSITE" id="PS00061">
    <property type="entry name" value="ADH_SHORT"/>
    <property type="match status" value="1"/>
</dbReference>
<dbReference type="PANTHER" id="PTHR43669:SF3">
    <property type="entry name" value="ALCOHOL DEHYDROGENASE, PUTATIVE (AFU_ORTHOLOGUE AFUA_3G03445)-RELATED"/>
    <property type="match status" value="1"/>
</dbReference>
<dbReference type="RefSeq" id="WP_185691624.1">
    <property type="nucleotide sequence ID" value="NZ_JACHVA010000040.1"/>
</dbReference>
<dbReference type="Proteomes" id="UP000525652">
    <property type="component" value="Unassembled WGS sequence"/>
</dbReference>
<comment type="caution">
    <text evidence="4">The sequence shown here is derived from an EMBL/GenBank/DDBJ whole genome shotgun (WGS) entry which is preliminary data.</text>
</comment>
<sequence>MFGKNQTAIVTGGNSGIGEAIVYALAARGMNVVVAGRRQEENERVAAEVADRFGIEALPISVDVSKESECHGLIETAVQKFGGVELLVNNAGIGAGGKIMDTDTETFDRVMKTNLYSTYWCSRSAYASMLENEVVPENGLRGGIINISSLCGVEAWSGVGAYATSKHGVMGLSRAMADEGAEDQIRVAAVCPAMVATPLTGASGPDVLTPEDIAKTVTYLLDLSSAAWPKEIVLNRRGED</sequence>
<keyword evidence="5" id="KW-1185">Reference proteome</keyword>
<dbReference type="InterPro" id="IPR020904">
    <property type="entry name" value="Sc_DH/Rdtase_CS"/>
</dbReference>
<proteinExistence type="inferred from homology"/>
<dbReference type="GO" id="GO:0016491">
    <property type="term" value="F:oxidoreductase activity"/>
    <property type="evidence" value="ECO:0007669"/>
    <property type="project" value="UniProtKB-KW"/>
</dbReference>
<dbReference type="SUPFAM" id="SSF51735">
    <property type="entry name" value="NAD(P)-binding Rossmann-fold domains"/>
    <property type="match status" value="1"/>
</dbReference>
<name>A0A7X1E3E4_9BACT</name>
<dbReference type="PANTHER" id="PTHR43669">
    <property type="entry name" value="5-KETO-D-GLUCONATE 5-REDUCTASE"/>
    <property type="match status" value="1"/>
</dbReference>
<comment type="similarity">
    <text evidence="1 3">Belongs to the short-chain dehydrogenases/reductases (SDR) family.</text>
</comment>
<reference evidence="4 5" key="1">
    <citation type="submission" date="2020-07" db="EMBL/GenBank/DDBJ databases">
        <authorList>
            <person name="Feng X."/>
        </authorList>
    </citation>
    <scope>NUCLEOTIDE SEQUENCE [LARGE SCALE GENOMIC DNA]</scope>
    <source>
        <strain evidence="4 5">JCM14086</strain>
    </source>
</reference>
<protein>
    <submittedName>
        <fullName evidence="4">SDR family oxidoreductase</fullName>
    </submittedName>
</protein>
<gene>
    <name evidence="4" type="ORF">H5P30_03750</name>
</gene>
<evidence type="ECO:0000313" key="5">
    <source>
        <dbReference type="Proteomes" id="UP000525652"/>
    </source>
</evidence>
<dbReference type="PRINTS" id="PR00080">
    <property type="entry name" value="SDRFAMILY"/>
</dbReference>
<dbReference type="CDD" id="cd05233">
    <property type="entry name" value="SDR_c"/>
    <property type="match status" value="1"/>
</dbReference>
<keyword evidence="2" id="KW-0560">Oxidoreductase</keyword>
<accession>A0A7X1E3E4</accession>
<evidence type="ECO:0000256" key="3">
    <source>
        <dbReference type="RuleBase" id="RU000363"/>
    </source>
</evidence>